<keyword evidence="2" id="KW-1185">Reference proteome</keyword>
<gene>
    <name evidence="1" type="ORF">RND71_012541</name>
</gene>
<accession>A0AAE1SFV1</accession>
<proteinExistence type="predicted"/>
<reference evidence="1" key="1">
    <citation type="submission" date="2023-12" db="EMBL/GenBank/DDBJ databases">
        <title>Genome assembly of Anisodus tanguticus.</title>
        <authorList>
            <person name="Wang Y.-J."/>
        </authorList>
    </citation>
    <scope>NUCLEOTIDE SEQUENCE</scope>
    <source>
        <strain evidence="1">KB-2021</strain>
        <tissue evidence="1">Leaf</tissue>
    </source>
</reference>
<evidence type="ECO:0000313" key="1">
    <source>
        <dbReference type="EMBL" id="KAK4368749.1"/>
    </source>
</evidence>
<protein>
    <submittedName>
        <fullName evidence="1">Uncharacterized protein</fullName>
    </submittedName>
</protein>
<organism evidence="1 2">
    <name type="scientific">Anisodus tanguticus</name>
    <dbReference type="NCBI Taxonomy" id="243964"/>
    <lineage>
        <taxon>Eukaryota</taxon>
        <taxon>Viridiplantae</taxon>
        <taxon>Streptophyta</taxon>
        <taxon>Embryophyta</taxon>
        <taxon>Tracheophyta</taxon>
        <taxon>Spermatophyta</taxon>
        <taxon>Magnoliopsida</taxon>
        <taxon>eudicotyledons</taxon>
        <taxon>Gunneridae</taxon>
        <taxon>Pentapetalae</taxon>
        <taxon>asterids</taxon>
        <taxon>lamiids</taxon>
        <taxon>Solanales</taxon>
        <taxon>Solanaceae</taxon>
        <taxon>Solanoideae</taxon>
        <taxon>Hyoscyameae</taxon>
        <taxon>Anisodus</taxon>
    </lineage>
</organism>
<evidence type="ECO:0000313" key="2">
    <source>
        <dbReference type="Proteomes" id="UP001291623"/>
    </source>
</evidence>
<dbReference type="Proteomes" id="UP001291623">
    <property type="component" value="Unassembled WGS sequence"/>
</dbReference>
<comment type="caution">
    <text evidence="1">The sequence shown here is derived from an EMBL/GenBank/DDBJ whole genome shotgun (WGS) entry which is preliminary data.</text>
</comment>
<sequence length="131" mass="15365">MPKDIEVFKVIVRMPKDIEVFKVIDFDEKKVVNFCFQHEPRVYLSYHLCSLPVSRDIVIQYASNQRTRIKENKRSGVKSEHGLKSCIRPAPSSISAQLSKPRKMKYKQTCMKYAESKELIGYDHEIKIEDK</sequence>
<dbReference type="AlphaFoldDB" id="A0AAE1SFV1"/>
<dbReference type="EMBL" id="JAVYJV010000006">
    <property type="protein sequence ID" value="KAK4368749.1"/>
    <property type="molecule type" value="Genomic_DNA"/>
</dbReference>
<name>A0AAE1SFV1_9SOLA</name>